<keyword evidence="12" id="KW-1185">Reference proteome</keyword>
<dbReference type="RefSeq" id="WP_068494731.1">
    <property type="nucleotide sequence ID" value="NZ_LWQT01000088.1"/>
</dbReference>
<comment type="caution">
    <text evidence="11">The sequence shown here is derived from an EMBL/GenBank/DDBJ whole genome shotgun (WGS) entry which is preliminary data.</text>
</comment>
<keyword evidence="4" id="KW-0963">Cytoplasm</keyword>
<dbReference type="EC" id="5.2.1.8" evidence="9"/>
<keyword evidence="7 9" id="KW-0413">Isomerase</keyword>
<comment type="catalytic activity">
    <reaction evidence="1 9">
        <text>[protein]-peptidylproline (omega=180) = [protein]-peptidylproline (omega=0)</text>
        <dbReference type="Rhea" id="RHEA:16237"/>
        <dbReference type="Rhea" id="RHEA-COMP:10747"/>
        <dbReference type="Rhea" id="RHEA-COMP:10748"/>
        <dbReference type="ChEBI" id="CHEBI:83833"/>
        <dbReference type="ChEBI" id="CHEBI:83834"/>
        <dbReference type="EC" id="5.2.1.8"/>
    </reaction>
</comment>
<dbReference type="OrthoDB" id="9808891at2"/>
<evidence type="ECO:0000259" key="10">
    <source>
        <dbReference type="PROSITE" id="PS50059"/>
    </source>
</evidence>
<comment type="similarity">
    <text evidence="3">Belongs to the FKBP-type PPIase family.</text>
</comment>
<organism evidence="11 12">
    <name type="scientific">Paramagnetospirillum marisnigri</name>
    <dbReference type="NCBI Taxonomy" id="1285242"/>
    <lineage>
        <taxon>Bacteria</taxon>
        <taxon>Pseudomonadati</taxon>
        <taxon>Pseudomonadota</taxon>
        <taxon>Alphaproteobacteria</taxon>
        <taxon>Rhodospirillales</taxon>
        <taxon>Magnetospirillaceae</taxon>
        <taxon>Paramagnetospirillum</taxon>
    </lineage>
</organism>
<dbReference type="GO" id="GO:0042026">
    <property type="term" value="P:protein refolding"/>
    <property type="evidence" value="ECO:0007669"/>
    <property type="project" value="UniProtKB-ARBA"/>
</dbReference>
<reference evidence="11 12" key="1">
    <citation type="submission" date="2016-04" db="EMBL/GenBank/DDBJ databases">
        <title>Draft genome sequence of freshwater magnetotactic bacteria Magnetospirillum marisnigri SP-1 and Magnetospirillum moscoviense BB-1.</title>
        <authorList>
            <person name="Koziaeva V."/>
            <person name="Dziuba M.V."/>
            <person name="Ivanov T.M."/>
            <person name="Kuznetsov B."/>
            <person name="Grouzdev D.S."/>
        </authorList>
    </citation>
    <scope>NUCLEOTIDE SEQUENCE [LARGE SCALE GENOMIC DNA]</scope>
    <source>
        <strain evidence="11 12">SP-1</strain>
    </source>
</reference>
<accession>A0A178MEK2</accession>
<dbReference type="InterPro" id="IPR046357">
    <property type="entry name" value="PPIase_dom_sf"/>
</dbReference>
<name>A0A178MEK2_9PROT</name>
<dbReference type="GO" id="GO:0003755">
    <property type="term" value="F:peptidyl-prolyl cis-trans isomerase activity"/>
    <property type="evidence" value="ECO:0007669"/>
    <property type="project" value="UniProtKB-KW"/>
</dbReference>
<dbReference type="Proteomes" id="UP000078428">
    <property type="component" value="Unassembled WGS sequence"/>
</dbReference>
<evidence type="ECO:0000313" key="12">
    <source>
        <dbReference type="Proteomes" id="UP000078428"/>
    </source>
</evidence>
<evidence type="ECO:0000256" key="3">
    <source>
        <dbReference type="ARBA" id="ARBA00006577"/>
    </source>
</evidence>
<proteinExistence type="inferred from homology"/>
<dbReference type="Gene3D" id="3.10.50.40">
    <property type="match status" value="1"/>
</dbReference>
<dbReference type="PANTHER" id="PTHR47861:SF3">
    <property type="entry name" value="FKBP-TYPE PEPTIDYL-PROLYL CIS-TRANS ISOMERASE SLYD"/>
    <property type="match status" value="1"/>
</dbReference>
<dbReference type="EMBL" id="LWQT01000088">
    <property type="protein sequence ID" value="OAN46597.1"/>
    <property type="molecule type" value="Genomic_DNA"/>
</dbReference>
<evidence type="ECO:0000256" key="4">
    <source>
        <dbReference type="ARBA" id="ARBA00022490"/>
    </source>
</evidence>
<dbReference type="PANTHER" id="PTHR47861">
    <property type="entry name" value="FKBP-TYPE PEPTIDYL-PROLYL CIS-TRANS ISOMERASE SLYD"/>
    <property type="match status" value="1"/>
</dbReference>
<dbReference type="GO" id="GO:0005737">
    <property type="term" value="C:cytoplasm"/>
    <property type="evidence" value="ECO:0007669"/>
    <property type="project" value="UniProtKB-SubCell"/>
</dbReference>
<sequence length="161" mass="17174">MSTLVAKDTVVTLNYMVKDPDGQLIDDGSTPIEYLHGGYDGIFPKIEEALEGKAVGATLKVRLQPDEAFGEYDAELVEVESVDKFPANLQVGMQFEGASSDGSGETNIYRVTDIEDGKAVLDANHPLAGVVLDFECTVAAIRAASAEEVGHGHVHHPGHSH</sequence>
<evidence type="ECO:0000256" key="2">
    <source>
        <dbReference type="ARBA" id="ARBA00004496"/>
    </source>
</evidence>
<evidence type="ECO:0000256" key="6">
    <source>
        <dbReference type="ARBA" id="ARBA00023186"/>
    </source>
</evidence>
<dbReference type="PROSITE" id="PS50059">
    <property type="entry name" value="FKBP_PPIASE"/>
    <property type="match status" value="1"/>
</dbReference>
<dbReference type="SUPFAM" id="SSF54534">
    <property type="entry name" value="FKBP-like"/>
    <property type="match status" value="1"/>
</dbReference>
<keyword evidence="6" id="KW-0143">Chaperone</keyword>
<protein>
    <recommendedName>
        <fullName evidence="9">peptidylprolyl isomerase</fullName>
        <ecNumber evidence="9">5.2.1.8</ecNumber>
    </recommendedName>
</protein>
<keyword evidence="5 9" id="KW-0697">Rotamase</keyword>
<dbReference type="STRING" id="1285242.A6A04_05655"/>
<dbReference type="InterPro" id="IPR001179">
    <property type="entry name" value="PPIase_FKBP_dom"/>
</dbReference>
<comment type="subcellular location">
    <subcellularLocation>
        <location evidence="2">Cytoplasm</location>
    </subcellularLocation>
</comment>
<evidence type="ECO:0000256" key="1">
    <source>
        <dbReference type="ARBA" id="ARBA00000971"/>
    </source>
</evidence>
<comment type="function">
    <text evidence="8">Also involved in hydrogenase metallocenter assembly, probably by participating in the nickel insertion step. This function in hydrogenase biosynthesis requires chaperone activity and the presence of the metal-binding domain, but not PPIase activity.</text>
</comment>
<evidence type="ECO:0000256" key="7">
    <source>
        <dbReference type="ARBA" id="ARBA00023235"/>
    </source>
</evidence>
<evidence type="ECO:0000256" key="8">
    <source>
        <dbReference type="ARBA" id="ARBA00037071"/>
    </source>
</evidence>
<feature type="domain" description="PPIase FKBP-type" evidence="10">
    <location>
        <begin position="8"/>
        <end position="101"/>
    </location>
</feature>
<evidence type="ECO:0000256" key="9">
    <source>
        <dbReference type="PROSITE-ProRule" id="PRU00277"/>
    </source>
</evidence>
<gene>
    <name evidence="11" type="ORF">A6A04_05655</name>
</gene>
<dbReference type="AlphaFoldDB" id="A0A178MEK2"/>
<evidence type="ECO:0000256" key="5">
    <source>
        <dbReference type="ARBA" id="ARBA00023110"/>
    </source>
</evidence>
<evidence type="ECO:0000313" key="11">
    <source>
        <dbReference type="EMBL" id="OAN46597.1"/>
    </source>
</evidence>